<dbReference type="RefSeq" id="WP_058856915.1">
    <property type="nucleotide sequence ID" value="NZ_BMMH01000004.1"/>
</dbReference>
<sequence length="159" mass="17087">MAYGSLLSTAAYTAAVDGDRESARTLITEASHTAARLGHERPRSIVGFGSGTVGLYQVSIARVLGDSGAAIDAARRIDPAAIPLAESRARYWSDVARAFHQWGKPEQCYRALCAAEQAAPDEVRYRKPIQKITADLLQHPQAATLPGLLVFAERTGTHT</sequence>
<protein>
    <submittedName>
        <fullName evidence="1">Uncharacterized protein</fullName>
    </submittedName>
</protein>
<keyword evidence="2" id="KW-1185">Reference proteome</keyword>
<reference evidence="1" key="1">
    <citation type="journal article" date="2014" name="Int. J. Syst. Evol. Microbiol.">
        <title>Complete genome sequence of Corynebacterium casei LMG S-19264T (=DSM 44701T), isolated from a smear-ripened cheese.</title>
        <authorList>
            <consortium name="US DOE Joint Genome Institute (JGI-PGF)"/>
            <person name="Walter F."/>
            <person name="Albersmeier A."/>
            <person name="Kalinowski J."/>
            <person name="Ruckert C."/>
        </authorList>
    </citation>
    <scope>NUCLEOTIDE SEQUENCE</scope>
    <source>
        <strain evidence="1">CGMCC 4.3508</strain>
    </source>
</reference>
<proteinExistence type="predicted"/>
<dbReference type="AlphaFoldDB" id="A0A917VRE1"/>
<gene>
    <name evidence="1" type="ORF">GCM10011588_27060</name>
</gene>
<name>A0A917VRE1_9NOCA</name>
<organism evidence="1 2">
    <name type="scientific">Nocardia jinanensis</name>
    <dbReference type="NCBI Taxonomy" id="382504"/>
    <lineage>
        <taxon>Bacteria</taxon>
        <taxon>Bacillati</taxon>
        <taxon>Actinomycetota</taxon>
        <taxon>Actinomycetes</taxon>
        <taxon>Mycobacteriales</taxon>
        <taxon>Nocardiaceae</taxon>
        <taxon>Nocardia</taxon>
    </lineage>
</organism>
<dbReference type="EMBL" id="BMMH01000004">
    <property type="protein sequence ID" value="GGL11166.1"/>
    <property type="molecule type" value="Genomic_DNA"/>
</dbReference>
<comment type="caution">
    <text evidence="1">The sequence shown here is derived from an EMBL/GenBank/DDBJ whole genome shotgun (WGS) entry which is preliminary data.</text>
</comment>
<reference evidence="1" key="2">
    <citation type="submission" date="2020-09" db="EMBL/GenBank/DDBJ databases">
        <authorList>
            <person name="Sun Q."/>
            <person name="Zhou Y."/>
        </authorList>
    </citation>
    <scope>NUCLEOTIDE SEQUENCE</scope>
    <source>
        <strain evidence="1">CGMCC 4.3508</strain>
    </source>
</reference>
<evidence type="ECO:0000313" key="2">
    <source>
        <dbReference type="Proteomes" id="UP000638263"/>
    </source>
</evidence>
<accession>A0A917VRE1</accession>
<dbReference type="Proteomes" id="UP000638263">
    <property type="component" value="Unassembled WGS sequence"/>
</dbReference>
<evidence type="ECO:0000313" key="1">
    <source>
        <dbReference type="EMBL" id="GGL11166.1"/>
    </source>
</evidence>